<name>A0ABT9KKZ7_9ACTN</name>
<evidence type="ECO:0000259" key="3">
    <source>
        <dbReference type="Pfam" id="PF20469"/>
    </source>
</evidence>
<dbReference type="InterPro" id="IPR041685">
    <property type="entry name" value="AAA_GajA/Old/RecF-like"/>
</dbReference>
<evidence type="ECO:0000313" key="4">
    <source>
        <dbReference type="EMBL" id="MDP9609108.1"/>
    </source>
</evidence>
<dbReference type="RefSeq" id="WP_307110255.1">
    <property type="nucleotide sequence ID" value="NZ_JAURUE010000001.1"/>
</dbReference>
<protein>
    <submittedName>
        <fullName evidence="4">ATP-dependent endonuclease of OLD family</fullName>
    </submittedName>
</protein>
<feature type="region of interest" description="Disordered" evidence="1">
    <location>
        <begin position="685"/>
        <end position="706"/>
    </location>
</feature>
<accession>A0ABT9KKZ7</accession>
<dbReference type="PANTHER" id="PTHR43581">
    <property type="entry name" value="ATP/GTP PHOSPHATASE"/>
    <property type="match status" value="1"/>
</dbReference>
<dbReference type="CDD" id="cd01026">
    <property type="entry name" value="TOPRIM_OLD"/>
    <property type="match status" value="1"/>
</dbReference>
<keyword evidence="4" id="KW-0540">Nuclease</keyword>
<proteinExistence type="predicted"/>
<reference evidence="4 5" key="1">
    <citation type="submission" date="2023-07" db="EMBL/GenBank/DDBJ databases">
        <title>Sequencing the genomes of 1000 actinobacteria strains.</title>
        <authorList>
            <person name="Klenk H.-P."/>
        </authorList>
    </citation>
    <scope>NUCLEOTIDE SEQUENCE [LARGE SCALE GENOMIC DNA]</scope>
    <source>
        <strain evidence="4 5">DSM 41600</strain>
    </source>
</reference>
<dbReference type="Proteomes" id="UP001234880">
    <property type="component" value="Unassembled WGS sequence"/>
</dbReference>
<evidence type="ECO:0000313" key="5">
    <source>
        <dbReference type="Proteomes" id="UP001234880"/>
    </source>
</evidence>
<dbReference type="SUPFAM" id="SSF52540">
    <property type="entry name" value="P-loop containing nucleoside triphosphate hydrolases"/>
    <property type="match status" value="1"/>
</dbReference>
<dbReference type="Pfam" id="PF13175">
    <property type="entry name" value="AAA_15"/>
    <property type="match status" value="2"/>
</dbReference>
<dbReference type="InterPro" id="IPR051396">
    <property type="entry name" value="Bact_Antivir_Def_Nuclease"/>
</dbReference>
<organism evidence="4 5">
    <name type="scientific">Streptomyces demainii</name>
    <dbReference type="NCBI Taxonomy" id="588122"/>
    <lineage>
        <taxon>Bacteria</taxon>
        <taxon>Bacillati</taxon>
        <taxon>Actinomycetota</taxon>
        <taxon>Actinomycetes</taxon>
        <taxon>Kitasatosporales</taxon>
        <taxon>Streptomycetaceae</taxon>
        <taxon>Streptomyces</taxon>
    </lineage>
</organism>
<feature type="domain" description="Endonuclease GajA/Old nuclease/RecF-like AAA" evidence="2">
    <location>
        <begin position="207"/>
        <end position="415"/>
    </location>
</feature>
<comment type="caution">
    <text evidence="4">The sequence shown here is derived from an EMBL/GenBank/DDBJ whole genome shotgun (WGS) entry which is preliminary data.</text>
</comment>
<keyword evidence="4" id="KW-0378">Hydrolase</keyword>
<dbReference type="InterPro" id="IPR034139">
    <property type="entry name" value="TOPRIM_OLD"/>
</dbReference>
<evidence type="ECO:0000259" key="2">
    <source>
        <dbReference type="Pfam" id="PF13175"/>
    </source>
</evidence>
<dbReference type="Pfam" id="PF20469">
    <property type="entry name" value="OLD-like_TOPRIM"/>
    <property type="match status" value="1"/>
</dbReference>
<dbReference type="Gene3D" id="3.40.50.300">
    <property type="entry name" value="P-loop containing nucleotide triphosphate hydrolases"/>
    <property type="match status" value="2"/>
</dbReference>
<gene>
    <name evidence="4" type="ORF">JOF35_001385</name>
</gene>
<evidence type="ECO:0000256" key="1">
    <source>
        <dbReference type="SAM" id="MobiDB-lite"/>
    </source>
</evidence>
<keyword evidence="5" id="KW-1185">Reference proteome</keyword>
<dbReference type="PANTHER" id="PTHR43581:SF2">
    <property type="entry name" value="EXCINUCLEASE ATPASE SUBUNIT"/>
    <property type="match status" value="1"/>
</dbReference>
<dbReference type="EMBL" id="JAURUE010000001">
    <property type="protein sequence ID" value="MDP9609108.1"/>
    <property type="molecule type" value="Genomic_DNA"/>
</dbReference>
<feature type="domain" description="OLD protein-like TOPRIM" evidence="3">
    <location>
        <begin position="468"/>
        <end position="540"/>
    </location>
</feature>
<keyword evidence="4" id="KW-0255">Endonuclease</keyword>
<sequence>MSTAQPTQSQEMRLRPPAVTKVEVKNFRLLQNATVTFDEDVTVCVGRNNTGKTSLAEILSKFLRPGEISLRLEDFSIGSHAEFAEAYRAYVAGDETAARELLPEISTTVFLSYDGMGEEYGNLAPLIVDLDPECTKVIIAVRYALKPGAMKDFFRDASAALTEEWGEPVLISLVGPRIPHLYERTAVAIDPTDPVNSRTISMREVAQAIKVDFVKAQRGLDDEKERPNDQIGKILESLFMVAAKADDGSFLKDFANRTESALKEIVESLDTHLQDLYSKMAPTVEEFGYPGLGNRNFATRTTLDTKRLLSNFTSIKYPGAGGVELPESYSGLGSRNLLMILLTLFSYYREYASRGNKPCVHLVFIEEPEAHLHPQMQETFIHQLGVFKKRFPVADGEEESWNAQFLVTTHSAHIANRAGFPAIRYFRLNDSVDYQESTSSSVLNLAEAPGVDTDFLHKYLTLTRADLFFADKAILIEGTTERIFIPAAIAELDEKGQKEGAASLSSQYVSIMEVGGAYAHLFYPFLDFLGLQTLVITDIDSAKTGAESKQLESCCVREGVSTTNEGIKKWFDKSDLSPSELLKEAEESIPVDGMRGLAYQVPEVAGGPCGRTFEDAFILANPALFNLSSAGAQSNLEKERQARSLAKKYKKSDFALTFAISQQDWEIPRYIKRGLEWLLDRMSSNGSTDVDLSEKDVSGTSQVVVR</sequence>
<feature type="domain" description="Endonuclease GajA/Old nuclease/RecF-like AAA" evidence="2">
    <location>
        <begin position="19"/>
        <end position="66"/>
    </location>
</feature>
<dbReference type="InterPro" id="IPR027417">
    <property type="entry name" value="P-loop_NTPase"/>
</dbReference>
<dbReference type="GO" id="GO:0004519">
    <property type="term" value="F:endonuclease activity"/>
    <property type="evidence" value="ECO:0007669"/>
    <property type="project" value="UniProtKB-KW"/>
</dbReference>